<dbReference type="GO" id="GO:0004719">
    <property type="term" value="F:protein-L-isoaspartate (D-aspartate) O-methyltransferase activity"/>
    <property type="evidence" value="ECO:0007669"/>
    <property type="project" value="UniProtKB-EC"/>
</dbReference>
<gene>
    <name evidence="12" type="ORF">DFJ64_2607</name>
</gene>
<dbReference type="Proteomes" id="UP000256485">
    <property type="component" value="Unassembled WGS sequence"/>
</dbReference>
<keyword evidence="5" id="KW-0963">Cytoplasm</keyword>
<evidence type="ECO:0000256" key="6">
    <source>
        <dbReference type="ARBA" id="ARBA00022603"/>
    </source>
</evidence>
<dbReference type="RefSeq" id="WP_115850676.1">
    <property type="nucleotide sequence ID" value="NZ_QTUC01000001.1"/>
</dbReference>
<dbReference type="EMBL" id="QTUC01000001">
    <property type="protein sequence ID" value="REF37167.1"/>
    <property type="molecule type" value="Genomic_DNA"/>
</dbReference>
<accession>A0A3D9V6M8</accession>
<dbReference type="GO" id="GO:0005737">
    <property type="term" value="C:cytoplasm"/>
    <property type="evidence" value="ECO:0007669"/>
    <property type="project" value="UniProtKB-SubCell"/>
</dbReference>
<evidence type="ECO:0000313" key="13">
    <source>
        <dbReference type="Proteomes" id="UP000256485"/>
    </source>
</evidence>
<dbReference type="PANTHER" id="PTHR11579:SF0">
    <property type="entry name" value="PROTEIN-L-ISOASPARTATE(D-ASPARTATE) O-METHYLTRANSFERASE"/>
    <property type="match status" value="1"/>
</dbReference>
<dbReference type="CDD" id="cd02440">
    <property type="entry name" value="AdoMet_MTases"/>
    <property type="match status" value="1"/>
</dbReference>
<dbReference type="AlphaFoldDB" id="A0A3D9V6M8"/>
<evidence type="ECO:0000256" key="9">
    <source>
        <dbReference type="ARBA" id="ARBA00030757"/>
    </source>
</evidence>
<dbReference type="InterPro" id="IPR029063">
    <property type="entry name" value="SAM-dependent_MTases_sf"/>
</dbReference>
<evidence type="ECO:0000256" key="3">
    <source>
        <dbReference type="ARBA" id="ARBA00011890"/>
    </source>
</evidence>
<evidence type="ECO:0000256" key="11">
    <source>
        <dbReference type="ARBA" id="ARBA00031350"/>
    </source>
</evidence>
<organism evidence="12 13">
    <name type="scientific">Thermasporomyces composti</name>
    <dbReference type="NCBI Taxonomy" id="696763"/>
    <lineage>
        <taxon>Bacteria</taxon>
        <taxon>Bacillati</taxon>
        <taxon>Actinomycetota</taxon>
        <taxon>Actinomycetes</taxon>
        <taxon>Propionibacteriales</taxon>
        <taxon>Nocardioidaceae</taxon>
        <taxon>Thermasporomyces</taxon>
    </lineage>
</organism>
<evidence type="ECO:0000256" key="7">
    <source>
        <dbReference type="ARBA" id="ARBA00022679"/>
    </source>
</evidence>
<evidence type="ECO:0000256" key="4">
    <source>
        <dbReference type="ARBA" id="ARBA00013346"/>
    </source>
</evidence>
<keyword evidence="6 12" id="KW-0489">Methyltransferase</keyword>
<evidence type="ECO:0000256" key="2">
    <source>
        <dbReference type="ARBA" id="ARBA00005369"/>
    </source>
</evidence>
<sequence length="406" mass="43532">MSSPPTSTIDRHAEQLRARLVEDLRERGLLSDPRVEQALFAVPRHVFVPSASVDEAYSDQTVHTKHDASGAISGASAPNIVAMMLEQLAVEPGHNVLEIGAGTGYNAALLGHLVGPTGRVTTIDVDDDIVTSAREHLAAARAENVEVVVGDGALGHPAHAPYDRLIATVGTAELPKAWLEQTSPHGRLVVPVRIRGGVTRSIAFARTGDTWTSVDSQLCGFMPLRASVAADPRRTIDLLDGAAHLHVYADQDVDARLASQVLARPATEVWTGATFVKGETLEFVWLWLACALPNSISWMEVERRAVEAGVLRPATSGGSMATVEGDSLAYLTMRASGDAYELGVIGHGSRGKDLAEAVAEAIGGWTRYRDHRLTFEFHPSAEVTPRRPGQYVVSRRSGSLVVTWTP</sequence>
<reference evidence="12 13" key="1">
    <citation type="submission" date="2018-08" db="EMBL/GenBank/DDBJ databases">
        <title>Sequencing the genomes of 1000 actinobacteria strains.</title>
        <authorList>
            <person name="Klenk H.-P."/>
        </authorList>
    </citation>
    <scope>NUCLEOTIDE SEQUENCE [LARGE SCALE GENOMIC DNA]</scope>
    <source>
        <strain evidence="12 13">DSM 22891</strain>
    </source>
</reference>
<dbReference type="OrthoDB" id="4035289at2"/>
<comment type="subcellular location">
    <subcellularLocation>
        <location evidence="1">Cytoplasm</location>
    </subcellularLocation>
</comment>
<keyword evidence="13" id="KW-1185">Reference proteome</keyword>
<dbReference type="Gene3D" id="3.40.50.150">
    <property type="entry name" value="Vaccinia Virus protein VP39"/>
    <property type="match status" value="1"/>
</dbReference>
<evidence type="ECO:0000313" key="12">
    <source>
        <dbReference type="EMBL" id="REF37167.1"/>
    </source>
</evidence>
<comment type="caution">
    <text evidence="12">The sequence shown here is derived from an EMBL/GenBank/DDBJ whole genome shotgun (WGS) entry which is preliminary data.</text>
</comment>
<evidence type="ECO:0000256" key="5">
    <source>
        <dbReference type="ARBA" id="ARBA00022490"/>
    </source>
</evidence>
<evidence type="ECO:0000256" key="10">
    <source>
        <dbReference type="ARBA" id="ARBA00031323"/>
    </source>
</evidence>
<dbReference type="InterPro" id="IPR027573">
    <property type="entry name" value="Methyltran_FxLD"/>
</dbReference>
<dbReference type="InterPro" id="IPR000682">
    <property type="entry name" value="PCMT"/>
</dbReference>
<protein>
    <recommendedName>
        <fullName evidence="4">Protein-L-isoaspartate O-methyltransferase</fullName>
        <ecNumber evidence="3">2.1.1.77</ecNumber>
    </recommendedName>
    <alternativeName>
        <fullName evidence="11">L-isoaspartyl protein carboxyl methyltransferase</fullName>
    </alternativeName>
    <alternativeName>
        <fullName evidence="9">Protein L-isoaspartyl methyltransferase</fullName>
    </alternativeName>
    <alternativeName>
        <fullName evidence="10">Protein-beta-aspartate methyltransferase</fullName>
    </alternativeName>
</protein>
<proteinExistence type="inferred from homology"/>
<keyword evidence="7 12" id="KW-0808">Transferase</keyword>
<comment type="similarity">
    <text evidence="2">Belongs to the methyltransferase superfamily. L-isoaspartyl/D-aspartyl protein methyltransferase family.</text>
</comment>
<evidence type="ECO:0000256" key="8">
    <source>
        <dbReference type="ARBA" id="ARBA00022691"/>
    </source>
</evidence>
<keyword evidence="8" id="KW-0949">S-adenosyl-L-methionine</keyword>
<name>A0A3D9V6M8_THECX</name>
<dbReference type="SUPFAM" id="SSF53335">
    <property type="entry name" value="S-adenosyl-L-methionine-dependent methyltransferases"/>
    <property type="match status" value="1"/>
</dbReference>
<dbReference type="NCBIfam" id="TIGR04364">
    <property type="entry name" value="methyltran_FxLD"/>
    <property type="match status" value="1"/>
</dbReference>
<dbReference type="GO" id="GO:0032259">
    <property type="term" value="P:methylation"/>
    <property type="evidence" value="ECO:0007669"/>
    <property type="project" value="UniProtKB-KW"/>
</dbReference>
<evidence type="ECO:0000256" key="1">
    <source>
        <dbReference type="ARBA" id="ARBA00004496"/>
    </source>
</evidence>
<dbReference type="Pfam" id="PF01135">
    <property type="entry name" value="PCMT"/>
    <property type="match status" value="1"/>
</dbReference>
<dbReference type="EC" id="2.1.1.77" evidence="3"/>
<dbReference type="PANTHER" id="PTHR11579">
    <property type="entry name" value="PROTEIN-L-ISOASPARTATE O-METHYLTRANSFERASE"/>
    <property type="match status" value="1"/>
</dbReference>